<name>A0AA39QHN4_9AGAR</name>
<dbReference type="AlphaFoldDB" id="A0AA39QHN4"/>
<comment type="caution">
    <text evidence="2">The sequence shown here is derived from an EMBL/GenBank/DDBJ whole genome shotgun (WGS) entry which is preliminary data.</text>
</comment>
<dbReference type="EMBL" id="JAUEPU010000005">
    <property type="protein sequence ID" value="KAK0502220.1"/>
    <property type="molecule type" value="Genomic_DNA"/>
</dbReference>
<feature type="compositionally biased region" description="Low complexity" evidence="1">
    <location>
        <begin position="96"/>
        <end position="110"/>
    </location>
</feature>
<evidence type="ECO:0000256" key="1">
    <source>
        <dbReference type="SAM" id="MobiDB-lite"/>
    </source>
</evidence>
<dbReference type="CDD" id="cd00303">
    <property type="entry name" value="retropepsin_like"/>
    <property type="match status" value="1"/>
</dbReference>
<sequence>MPVPVAQSDSPNMRESSFDVLATIYEDATFITPQASPTPLSVANPPLPSFSCLPSLSTLTSLPSTSSLADRTLIELPQFPKTLSPDPETPPPPQRLYSSPSDSSDYLSSPFMSQKMSNVSSTNAACVQTHGSGRAPPVLTKGHLCNPETLAQFKDVGHVYVRRQEQKGVALTHIISNLIDGLVENLPAATWFKQNEAALVKLNFTAFMSAFRERFLPTTWRTDLANEILQEAMAEGVIFINWLENLHACNGLLANYPEFVSDVTLLANLRGHISPPLQNTIRNIPDIHNCTNLDKWVKLVTVQDDELRCKRKEGVEYAHEAMAAMITDGTMQAPKRPHNDPVVTTATTSIGATNPSDSMLQVPRQPRRVNSAPPNSSAFMYKYQGCLCDDERAILAANGGCFVCRDIDIPREEQGYGKCKGCPPPAAGYEARTAKWVIKHRADKAKGLPLFTIAVVSSTPAQPTPVPPPVPVVTIAPAAPVAAIKVLGTTAWPIAATISSNESSILEAHNKDGTVTDADLSDDSDAVSAKRTPVPFAIPHIMWNFALKSHDPSVITHTNVTGLVDDGAHLVLIRPQLVEKLQYKRRLLPEPIDIGVAISDSPTPATCLTKWVKLKPYDISGAWSSRTVRAIVCPGLCADVILGLPFLAANHIVVDHKLRTCMALPDNFDLLHPSPPVPIAHTVPAATQHRLNNTDNCTITRELPFFSLPVSETAFNVQSDHAYNKLCNSDVIATMRTNIERLAFLERLKNLNDEIKHEYKDVFAPIPHVNSLPTHTTCQIKLKNAEKVITLPILLLPPKIS</sequence>
<evidence type="ECO:0000313" key="2">
    <source>
        <dbReference type="EMBL" id="KAK0502220.1"/>
    </source>
</evidence>
<reference evidence="2" key="1">
    <citation type="submission" date="2023-06" db="EMBL/GenBank/DDBJ databases">
        <authorList>
            <consortium name="Lawrence Berkeley National Laboratory"/>
            <person name="Ahrendt S."/>
            <person name="Sahu N."/>
            <person name="Indic B."/>
            <person name="Wong-Bajracharya J."/>
            <person name="Merenyi Z."/>
            <person name="Ke H.-M."/>
            <person name="Monk M."/>
            <person name="Kocsube S."/>
            <person name="Drula E."/>
            <person name="Lipzen A."/>
            <person name="Balint B."/>
            <person name="Henrissat B."/>
            <person name="Andreopoulos B."/>
            <person name="Martin F.M."/>
            <person name="Harder C.B."/>
            <person name="Rigling D."/>
            <person name="Ford K.L."/>
            <person name="Foster G.D."/>
            <person name="Pangilinan J."/>
            <person name="Papanicolaou A."/>
            <person name="Barry K."/>
            <person name="LaButti K."/>
            <person name="Viragh M."/>
            <person name="Koriabine M."/>
            <person name="Yan M."/>
            <person name="Riley R."/>
            <person name="Champramary S."/>
            <person name="Plett K.L."/>
            <person name="Tsai I.J."/>
            <person name="Slot J."/>
            <person name="Sipos G."/>
            <person name="Plett J."/>
            <person name="Nagy L.G."/>
            <person name="Grigoriev I.V."/>
        </authorList>
    </citation>
    <scope>NUCLEOTIDE SEQUENCE</scope>
    <source>
        <strain evidence="2">HWK02</strain>
    </source>
</reference>
<dbReference type="Gene3D" id="2.40.70.10">
    <property type="entry name" value="Acid Proteases"/>
    <property type="match status" value="1"/>
</dbReference>
<feature type="region of interest" description="Disordered" evidence="1">
    <location>
        <begin position="78"/>
        <end position="110"/>
    </location>
</feature>
<proteinExistence type="predicted"/>
<evidence type="ECO:0000313" key="3">
    <source>
        <dbReference type="Proteomes" id="UP001175228"/>
    </source>
</evidence>
<accession>A0AA39QHN4</accession>
<keyword evidence="3" id="KW-1185">Reference proteome</keyword>
<organism evidence="2 3">
    <name type="scientific">Armillaria luteobubalina</name>
    <dbReference type="NCBI Taxonomy" id="153913"/>
    <lineage>
        <taxon>Eukaryota</taxon>
        <taxon>Fungi</taxon>
        <taxon>Dikarya</taxon>
        <taxon>Basidiomycota</taxon>
        <taxon>Agaricomycotina</taxon>
        <taxon>Agaricomycetes</taxon>
        <taxon>Agaricomycetidae</taxon>
        <taxon>Agaricales</taxon>
        <taxon>Marasmiineae</taxon>
        <taxon>Physalacriaceae</taxon>
        <taxon>Armillaria</taxon>
    </lineage>
</organism>
<gene>
    <name evidence="2" type="ORF">EDD18DRAFT_1346801</name>
</gene>
<dbReference type="Proteomes" id="UP001175228">
    <property type="component" value="Unassembled WGS sequence"/>
</dbReference>
<dbReference type="InterPro" id="IPR021109">
    <property type="entry name" value="Peptidase_aspartic_dom_sf"/>
</dbReference>
<protein>
    <submittedName>
        <fullName evidence="2">Uncharacterized protein</fullName>
    </submittedName>
</protein>